<dbReference type="Proteomes" id="UP000808761">
    <property type="component" value="Unassembled WGS sequence"/>
</dbReference>
<name>A0A9D6YXV0_UNCSA</name>
<dbReference type="EMBL" id="JACRKR010000134">
    <property type="protein sequence ID" value="MBI5078920.1"/>
    <property type="molecule type" value="Genomic_DNA"/>
</dbReference>
<evidence type="ECO:0000256" key="8">
    <source>
        <dbReference type="ARBA" id="ARBA00035655"/>
    </source>
</evidence>
<proteinExistence type="inferred from homology"/>
<accession>A0A9D6YXV0</accession>
<reference evidence="10" key="1">
    <citation type="submission" date="2020-07" db="EMBL/GenBank/DDBJ databases">
        <title>Huge and variable diversity of episymbiotic CPR bacteria and DPANN archaea in groundwater ecosystems.</title>
        <authorList>
            <person name="He C.Y."/>
            <person name="Keren R."/>
            <person name="Whittaker M."/>
            <person name="Farag I.F."/>
            <person name="Doudna J."/>
            <person name="Cate J.H.D."/>
            <person name="Banfield J.F."/>
        </authorList>
    </citation>
    <scope>NUCLEOTIDE SEQUENCE</scope>
    <source>
        <strain evidence="10">NC_groundwater_1860_Pr3_B-0.1um_51_7</strain>
    </source>
</reference>
<feature type="transmembrane region" description="Helical" evidence="9">
    <location>
        <begin position="49"/>
        <end position="68"/>
    </location>
</feature>
<evidence type="ECO:0000256" key="9">
    <source>
        <dbReference type="SAM" id="Phobius"/>
    </source>
</evidence>
<keyword evidence="3" id="KW-1003">Cell membrane</keyword>
<dbReference type="GO" id="GO:0005886">
    <property type="term" value="C:plasma membrane"/>
    <property type="evidence" value="ECO:0007669"/>
    <property type="project" value="UniProtKB-SubCell"/>
</dbReference>
<keyword evidence="7 9" id="KW-0472">Membrane</keyword>
<sequence length="359" mass="38534">MEENIVAQMQSYLVWTGLLIGFLLGALVQRSNFCMANCFTSIRIYGSFLQFKSYMVALLVAMAGVQLLKDSGMLDPFQSMYLPTNFPVLGYITGGFIFGIGIVFAGGCASRILVRVGEGNLGALVSVFAVNLTAGSALAGHLAYTNEYFFRKFPIKLPSSYIPDLLHVNGWILIGAFAVFLAAWFYKTRNEDDFAGVKWPLIGVLVGLLVVAGWYVTAHAQAKVMADEFLAMDTSVTSKFRPASLTFAKTNADFFAYIATASGSTIDFGIATVIGVLLGSFAAAMATKSFHWVVPPHKRAFLGHFTGGLLMGYGAIIAMGCNIGQGLTGCSVMGLGGVITVTFIILGSWTALWIREKTG</sequence>
<comment type="subcellular location">
    <subcellularLocation>
        <location evidence="1">Cell inner membrane</location>
        <topology evidence="1">Multi-pass membrane protein</topology>
    </subcellularLocation>
</comment>
<evidence type="ECO:0000256" key="1">
    <source>
        <dbReference type="ARBA" id="ARBA00004429"/>
    </source>
</evidence>
<gene>
    <name evidence="10" type="ORF">HZB08_02740</name>
</gene>
<dbReference type="PANTHER" id="PTHR30574:SF1">
    <property type="entry name" value="SULPHUR TRANSPORT DOMAIN-CONTAINING PROTEIN"/>
    <property type="match status" value="1"/>
</dbReference>
<feature type="transmembrane region" description="Helical" evidence="9">
    <location>
        <begin position="121"/>
        <end position="145"/>
    </location>
</feature>
<feature type="transmembrane region" description="Helical" evidence="9">
    <location>
        <begin position="300"/>
        <end position="320"/>
    </location>
</feature>
<feature type="transmembrane region" description="Helical" evidence="9">
    <location>
        <begin position="88"/>
        <end position="109"/>
    </location>
</feature>
<organism evidence="10 11">
    <name type="scientific">Candidatus Saganbacteria bacterium</name>
    <dbReference type="NCBI Taxonomy" id="2575572"/>
    <lineage>
        <taxon>Bacteria</taxon>
        <taxon>Bacillati</taxon>
        <taxon>Saganbacteria</taxon>
    </lineage>
</organism>
<comment type="caution">
    <text evidence="10">The sequence shown here is derived from an EMBL/GenBank/DDBJ whole genome shotgun (WGS) entry which is preliminary data.</text>
</comment>
<feature type="transmembrane region" description="Helical" evidence="9">
    <location>
        <begin position="165"/>
        <end position="185"/>
    </location>
</feature>
<keyword evidence="6 9" id="KW-1133">Transmembrane helix</keyword>
<keyword evidence="5 9" id="KW-0812">Transmembrane</keyword>
<feature type="transmembrane region" description="Helical" evidence="9">
    <location>
        <begin position="12"/>
        <end position="28"/>
    </location>
</feature>
<keyword evidence="4" id="KW-0997">Cell inner membrane</keyword>
<evidence type="ECO:0000256" key="7">
    <source>
        <dbReference type="ARBA" id="ARBA00023136"/>
    </source>
</evidence>
<dbReference type="AlphaFoldDB" id="A0A9D6YXV0"/>
<keyword evidence="2" id="KW-0813">Transport</keyword>
<evidence type="ECO:0000256" key="4">
    <source>
        <dbReference type="ARBA" id="ARBA00022519"/>
    </source>
</evidence>
<feature type="transmembrane region" description="Helical" evidence="9">
    <location>
        <begin position="197"/>
        <end position="216"/>
    </location>
</feature>
<evidence type="ECO:0000256" key="2">
    <source>
        <dbReference type="ARBA" id="ARBA00022448"/>
    </source>
</evidence>
<evidence type="ECO:0000256" key="6">
    <source>
        <dbReference type="ARBA" id="ARBA00022989"/>
    </source>
</evidence>
<dbReference type="Pfam" id="PF04143">
    <property type="entry name" value="Sulf_transp"/>
    <property type="match status" value="1"/>
</dbReference>
<protein>
    <submittedName>
        <fullName evidence="10">YeeE/YedE family protein</fullName>
    </submittedName>
</protein>
<comment type="similarity">
    <text evidence="8">Belongs to the TsuA/YedE (TC 9.B.102) family.</text>
</comment>
<dbReference type="PANTHER" id="PTHR30574">
    <property type="entry name" value="INNER MEMBRANE PROTEIN YEDE"/>
    <property type="match status" value="1"/>
</dbReference>
<evidence type="ECO:0000313" key="10">
    <source>
        <dbReference type="EMBL" id="MBI5078920.1"/>
    </source>
</evidence>
<evidence type="ECO:0000256" key="5">
    <source>
        <dbReference type="ARBA" id="ARBA00022692"/>
    </source>
</evidence>
<feature type="transmembrane region" description="Helical" evidence="9">
    <location>
        <begin position="254"/>
        <end position="279"/>
    </location>
</feature>
<evidence type="ECO:0000313" key="11">
    <source>
        <dbReference type="Proteomes" id="UP000808761"/>
    </source>
</evidence>
<evidence type="ECO:0000256" key="3">
    <source>
        <dbReference type="ARBA" id="ARBA00022475"/>
    </source>
</evidence>
<dbReference type="InterPro" id="IPR007272">
    <property type="entry name" value="Sulf_transp_TsuA/YedE"/>
</dbReference>
<feature type="transmembrane region" description="Helical" evidence="9">
    <location>
        <begin position="332"/>
        <end position="354"/>
    </location>
</feature>